<dbReference type="Pfam" id="PF01756">
    <property type="entry name" value="ACOX"/>
    <property type="match status" value="1"/>
</dbReference>
<evidence type="ECO:0000259" key="17">
    <source>
        <dbReference type="Pfam" id="PF22924"/>
    </source>
</evidence>
<evidence type="ECO:0000313" key="18">
    <source>
        <dbReference type="EMBL" id="KAG5679146.1"/>
    </source>
</evidence>
<feature type="domain" description="Acyl-coenzyme A oxidase N-terminal" evidence="16">
    <location>
        <begin position="20"/>
        <end position="146"/>
    </location>
</feature>
<dbReference type="InterPro" id="IPR036250">
    <property type="entry name" value="AcylCo_DH-like_C"/>
</dbReference>
<evidence type="ECO:0000256" key="2">
    <source>
        <dbReference type="ARBA" id="ARBA00004275"/>
    </source>
</evidence>
<dbReference type="GO" id="GO:0005504">
    <property type="term" value="F:fatty acid binding"/>
    <property type="evidence" value="ECO:0007669"/>
    <property type="project" value="TreeGrafter"/>
</dbReference>
<dbReference type="SUPFAM" id="SSF56645">
    <property type="entry name" value="Acyl-CoA dehydrogenase NM domain-like"/>
    <property type="match status" value="1"/>
</dbReference>
<accession>A0A9J6CAQ4</accession>
<feature type="domain" description="Acyl-CoA oxidase/dehydrogenase middle" evidence="15">
    <location>
        <begin position="149"/>
        <end position="258"/>
    </location>
</feature>
<evidence type="ECO:0000256" key="1">
    <source>
        <dbReference type="ARBA" id="ARBA00001974"/>
    </source>
</evidence>
<evidence type="ECO:0000256" key="7">
    <source>
        <dbReference type="ARBA" id="ARBA00022832"/>
    </source>
</evidence>
<gene>
    <name evidence="18" type="ORF">PVAND_008737</name>
</gene>
<comment type="cofactor">
    <cofactor evidence="1">
        <name>FAD</name>
        <dbReference type="ChEBI" id="CHEBI:57692"/>
    </cofactor>
</comment>
<name>A0A9J6CAQ4_POLVA</name>
<evidence type="ECO:0000256" key="11">
    <source>
        <dbReference type="PIRNR" id="PIRNR000168"/>
    </source>
</evidence>
<reference evidence="18" key="1">
    <citation type="submission" date="2021-03" db="EMBL/GenBank/DDBJ databases">
        <title>Chromosome level genome of the anhydrobiotic midge Polypedilum vanderplanki.</title>
        <authorList>
            <person name="Yoshida Y."/>
            <person name="Kikawada T."/>
            <person name="Gusev O."/>
        </authorList>
    </citation>
    <scope>NUCLEOTIDE SEQUENCE</scope>
    <source>
        <strain evidence="18">NIAS01</strain>
        <tissue evidence="18">Whole body or cell culture</tissue>
    </source>
</reference>
<dbReference type="OrthoDB" id="538336at2759"/>
<dbReference type="Gene3D" id="1.20.140.10">
    <property type="entry name" value="Butyryl-CoA Dehydrogenase, subunit A, domain 3"/>
    <property type="match status" value="2"/>
</dbReference>
<dbReference type="InterPro" id="IPR046373">
    <property type="entry name" value="Acyl-CoA_Oxase/DH_mid-dom_sf"/>
</dbReference>
<dbReference type="FunFam" id="2.40.110.10:FF:000003">
    <property type="entry name" value="Acyl-coenzyme A oxidase"/>
    <property type="match status" value="1"/>
</dbReference>
<dbReference type="GO" id="GO:0005777">
    <property type="term" value="C:peroxisome"/>
    <property type="evidence" value="ECO:0007669"/>
    <property type="project" value="UniProtKB-SubCell"/>
</dbReference>
<feature type="binding site" evidence="13">
    <location>
        <position position="191"/>
    </location>
    <ligand>
        <name>FAD</name>
        <dbReference type="ChEBI" id="CHEBI:57692"/>
    </ligand>
</feature>
<keyword evidence="5 11" id="KW-0285">Flavoprotein</keyword>
<dbReference type="PIRSF" id="PIRSF000168">
    <property type="entry name" value="Acyl-CoA_oxidase"/>
    <property type="match status" value="1"/>
</dbReference>
<dbReference type="InterPro" id="IPR029320">
    <property type="entry name" value="Acyl-CoA_ox_N"/>
</dbReference>
<dbReference type="FunFam" id="1.20.140.10:FF:000013">
    <property type="entry name" value="Acyl-coenzyme A oxidase"/>
    <property type="match status" value="1"/>
</dbReference>
<evidence type="ECO:0000256" key="10">
    <source>
        <dbReference type="ARBA" id="ARBA00023140"/>
    </source>
</evidence>
<feature type="domain" description="Acyl-CoA oxidase C-alpha1" evidence="17">
    <location>
        <begin position="288"/>
        <end position="449"/>
    </location>
</feature>
<comment type="caution">
    <text evidence="18">The sequence shown here is derived from an EMBL/GenBank/DDBJ whole genome shotgun (WGS) entry which is preliminary data.</text>
</comment>
<dbReference type="Pfam" id="PF14749">
    <property type="entry name" value="Acyl-CoA_ox_N"/>
    <property type="match status" value="1"/>
</dbReference>
<dbReference type="InterPro" id="IPR006091">
    <property type="entry name" value="Acyl-CoA_Oxase/DH_mid-dom"/>
</dbReference>
<dbReference type="InterPro" id="IPR002655">
    <property type="entry name" value="Acyl-CoA_oxidase_C"/>
</dbReference>
<evidence type="ECO:0000259" key="14">
    <source>
        <dbReference type="Pfam" id="PF01756"/>
    </source>
</evidence>
<keyword evidence="7" id="KW-0276">Fatty acid metabolism</keyword>
<keyword evidence="6 11" id="KW-0274">FAD</keyword>
<evidence type="ECO:0000256" key="3">
    <source>
        <dbReference type="ARBA" id="ARBA00004846"/>
    </source>
</evidence>
<evidence type="ECO:0000256" key="6">
    <source>
        <dbReference type="ARBA" id="ARBA00022827"/>
    </source>
</evidence>
<dbReference type="InterPro" id="IPR012258">
    <property type="entry name" value="Acyl-CoA_oxidase"/>
</dbReference>
<dbReference type="Gene3D" id="1.10.540.10">
    <property type="entry name" value="Acyl-CoA dehydrogenase/oxidase, N-terminal domain"/>
    <property type="match status" value="1"/>
</dbReference>
<comment type="pathway">
    <text evidence="3">Lipid metabolism; peroxisomal fatty acid beta-oxidation.</text>
</comment>
<keyword evidence="19" id="KW-1185">Reference proteome</keyword>
<evidence type="ECO:0000256" key="12">
    <source>
        <dbReference type="PIRSR" id="PIRSR000168-1"/>
    </source>
</evidence>
<dbReference type="Pfam" id="PF02770">
    <property type="entry name" value="Acyl-CoA_dh_M"/>
    <property type="match status" value="1"/>
</dbReference>
<dbReference type="SUPFAM" id="SSF47203">
    <property type="entry name" value="Acyl-CoA dehydrogenase C-terminal domain-like"/>
    <property type="match status" value="2"/>
</dbReference>
<feature type="active site" description="Proton acceptor" evidence="12">
    <location>
        <position position="434"/>
    </location>
</feature>
<comment type="similarity">
    <text evidence="4 11">Belongs to the acyl-CoA oxidase family.</text>
</comment>
<evidence type="ECO:0000256" key="4">
    <source>
        <dbReference type="ARBA" id="ARBA00006288"/>
    </source>
</evidence>
<feature type="domain" description="Acyl-CoA oxidase C-terminal" evidence="14">
    <location>
        <begin position="487"/>
        <end position="666"/>
    </location>
</feature>
<organism evidence="18 19">
    <name type="scientific">Polypedilum vanderplanki</name>
    <name type="common">Sleeping chironomid midge</name>
    <dbReference type="NCBI Taxonomy" id="319348"/>
    <lineage>
        <taxon>Eukaryota</taxon>
        <taxon>Metazoa</taxon>
        <taxon>Ecdysozoa</taxon>
        <taxon>Arthropoda</taxon>
        <taxon>Hexapoda</taxon>
        <taxon>Insecta</taxon>
        <taxon>Pterygota</taxon>
        <taxon>Neoptera</taxon>
        <taxon>Endopterygota</taxon>
        <taxon>Diptera</taxon>
        <taxon>Nematocera</taxon>
        <taxon>Chironomoidea</taxon>
        <taxon>Chironomidae</taxon>
        <taxon>Chironominae</taxon>
        <taxon>Polypedilum</taxon>
        <taxon>Polypedilum</taxon>
    </lineage>
</organism>
<comment type="subcellular location">
    <subcellularLocation>
        <location evidence="2">Peroxisome</location>
    </subcellularLocation>
</comment>
<dbReference type="FunFam" id="1.20.140.10:FF:000005">
    <property type="entry name" value="Acyl-coenzyme A oxidase"/>
    <property type="match status" value="1"/>
</dbReference>
<proteinExistence type="inferred from homology"/>
<dbReference type="InterPro" id="IPR055060">
    <property type="entry name" value="ACOX_C_alpha1"/>
</dbReference>
<dbReference type="GO" id="GO:0003997">
    <property type="term" value="F:acyl-CoA oxidase activity"/>
    <property type="evidence" value="ECO:0007669"/>
    <property type="project" value="InterPro"/>
</dbReference>
<dbReference type="Gene3D" id="2.40.110.10">
    <property type="entry name" value="Butyryl-CoA Dehydrogenase, subunit A, domain 2"/>
    <property type="match status" value="1"/>
</dbReference>
<keyword evidence="9" id="KW-0443">Lipid metabolism</keyword>
<evidence type="ECO:0000256" key="8">
    <source>
        <dbReference type="ARBA" id="ARBA00023002"/>
    </source>
</evidence>
<dbReference type="InterPro" id="IPR009100">
    <property type="entry name" value="AcylCoA_DH/oxidase_NM_dom_sf"/>
</dbReference>
<protein>
    <recommendedName>
        <fullName evidence="11">Acyl-coenzyme A oxidase</fullName>
    </recommendedName>
</protein>
<dbReference type="GO" id="GO:0055088">
    <property type="term" value="P:lipid homeostasis"/>
    <property type="evidence" value="ECO:0007669"/>
    <property type="project" value="TreeGrafter"/>
</dbReference>
<dbReference type="PANTHER" id="PTHR10909:SF250">
    <property type="entry name" value="PEROXISOMAL ACYL-COENZYME A OXIDASE 1"/>
    <property type="match status" value="1"/>
</dbReference>
<keyword evidence="10" id="KW-0576">Peroxisome</keyword>
<dbReference type="Pfam" id="PF22924">
    <property type="entry name" value="ACOX_C_alpha1"/>
    <property type="match status" value="1"/>
</dbReference>
<evidence type="ECO:0000256" key="13">
    <source>
        <dbReference type="PIRSR" id="PIRSR000168-2"/>
    </source>
</evidence>
<feature type="binding site" evidence="13">
    <location>
        <position position="152"/>
    </location>
    <ligand>
        <name>FAD</name>
        <dbReference type="ChEBI" id="CHEBI:57692"/>
    </ligand>
</feature>
<dbReference type="GO" id="GO:0071949">
    <property type="term" value="F:FAD binding"/>
    <property type="evidence" value="ECO:0007669"/>
    <property type="project" value="InterPro"/>
</dbReference>
<dbReference type="GO" id="GO:0033540">
    <property type="term" value="P:fatty acid beta-oxidation using acyl-CoA oxidase"/>
    <property type="evidence" value="ECO:0007669"/>
    <property type="project" value="TreeGrafter"/>
</dbReference>
<dbReference type="InterPro" id="IPR037069">
    <property type="entry name" value="AcylCoA_DH/ox_N_sf"/>
</dbReference>
<evidence type="ECO:0000259" key="15">
    <source>
        <dbReference type="Pfam" id="PF02770"/>
    </source>
</evidence>
<dbReference type="AlphaFoldDB" id="A0A9J6CAQ4"/>
<evidence type="ECO:0000256" key="9">
    <source>
        <dbReference type="ARBA" id="ARBA00023098"/>
    </source>
</evidence>
<dbReference type="Proteomes" id="UP001107558">
    <property type="component" value="Chromosome 2"/>
</dbReference>
<evidence type="ECO:0000313" key="19">
    <source>
        <dbReference type="Proteomes" id="UP001107558"/>
    </source>
</evidence>
<sequence length="669" mass="75211">MTKTKINPDLQEERDKIAFNIEEFTNWYYKGAEKVEEKRFLEDFFLSDQELMDKVPISYLSHKEKYEQAIRKVVLVVKKIQELQAQGRASVDIYMALLGGTLGTALFNESNPITVHFVMFLPALMNHGTSDQQALWISRAWNCNIIGTYAQTELGHGTYIRGLETTATYDPATKEFVLNSPTLTSYKWWPGGMGHTANYAIVIAQLYSLGKHHGIQPFIVQLRDEETHKPMPGIKIGEIGNKVGMNTVNNGFLAFDNVRIPLNHMLMKNAKVLEDGQFIKPKSSVLTYGTMMFVRVVILKDMASYLSKAVTIALRYSLVRRQSPIEPNKPEPKIIEHVTQQFKIFPAVAKVVVFKITAEFLWDMYNAVTHDLDKGDLERLPELHALSCCLKAVCTNEAAQAVETCRLACGGHGYLNAAGFQDIYGMVTAAQTYEGENTVMFLQTARYLIKAWNQAMNNEKLTPTVAYLENYVNGKNSKQPFENSTRGILRAFQFAAAKKIAEGNQQLEKRKKTLSPEEAANQTGLVLTKASELHCQAFLLQAAIEVLEESAKNVSPQLGAVFKDLLELYSVDLALRYTGFLLEFSNMTSKDIQSLQETLEASLKKLRYNALGICEGFDHPDGILNSVLGTHDGNVYENLINAAMKSPLNQEDVNKSFHEHLKPFMKSNL</sequence>
<evidence type="ECO:0000256" key="5">
    <source>
        <dbReference type="ARBA" id="ARBA00022630"/>
    </source>
</evidence>
<dbReference type="PANTHER" id="PTHR10909">
    <property type="entry name" value="ELECTRON TRANSPORT OXIDOREDUCTASE"/>
    <property type="match status" value="1"/>
</dbReference>
<evidence type="ECO:0000259" key="16">
    <source>
        <dbReference type="Pfam" id="PF14749"/>
    </source>
</evidence>
<dbReference type="EMBL" id="JADBJN010000002">
    <property type="protein sequence ID" value="KAG5679146.1"/>
    <property type="molecule type" value="Genomic_DNA"/>
</dbReference>
<keyword evidence="8" id="KW-0560">Oxidoreductase</keyword>